<evidence type="ECO:0000256" key="2">
    <source>
        <dbReference type="ARBA" id="ARBA00022730"/>
    </source>
</evidence>
<reference evidence="7 8" key="1">
    <citation type="journal article" date="2011" name="Proc. Natl. Acad. Sci. U.S.A.">
        <title>Niche of harmful alga Aureococcus anophagefferens revealed through ecogenomics.</title>
        <authorList>
            <person name="Gobler C.J."/>
            <person name="Berry D.L."/>
            <person name="Dyhrman S.T."/>
            <person name="Wilhelm S.W."/>
            <person name="Salamov A."/>
            <person name="Lobanov A.V."/>
            <person name="Zhang Y."/>
            <person name="Collier J.L."/>
            <person name="Wurch L.L."/>
            <person name="Kustka A.B."/>
            <person name="Dill B.D."/>
            <person name="Shah M."/>
            <person name="VerBerkmoes N.C."/>
            <person name="Kuo A."/>
            <person name="Terry A."/>
            <person name="Pangilinan J."/>
            <person name="Lindquist E.A."/>
            <person name="Lucas S."/>
            <person name="Paulsen I.T."/>
            <person name="Hattenrath-Lehmann T.K."/>
            <person name="Talmage S.C."/>
            <person name="Walker E.A."/>
            <person name="Koch F."/>
            <person name="Burson A.M."/>
            <person name="Marcoval M.A."/>
            <person name="Tang Y.Z."/>
            <person name="Lecleir G.R."/>
            <person name="Coyne K.J."/>
            <person name="Berg G.M."/>
            <person name="Bertrand E.M."/>
            <person name="Saito M.A."/>
            <person name="Gladyshev V.N."/>
            <person name="Grigoriev I.V."/>
        </authorList>
    </citation>
    <scope>NUCLEOTIDE SEQUENCE [LARGE SCALE GENOMIC DNA]</scope>
    <source>
        <strain evidence="8">CCMP 1984</strain>
    </source>
</reference>
<dbReference type="eggNOG" id="KOG3255">
    <property type="taxonomic scope" value="Eukaryota"/>
</dbReference>
<comment type="similarity">
    <text evidence="1">Belongs to the universal ribosomal protein uL6 family.</text>
</comment>
<evidence type="ECO:0000313" key="8">
    <source>
        <dbReference type="Proteomes" id="UP000002729"/>
    </source>
</evidence>
<name>F0YCU7_AURAN</name>
<accession>F0YCU7</accession>
<keyword evidence="3" id="KW-0694">RNA-binding</keyword>
<dbReference type="InParanoid" id="F0YCU7"/>
<sequence>MCSLYSLSGSGADSSLTLRLTAAGDAFGEHEPTLRFGPSGDAALATEPVATAKMKTINGTKFLNIPEGVEVTCKSRTVSVKGPRGELTRTFKHVQLEMEMTTNAAGAPQLKIQLWFGTRKQIATIRTIYSHVENMVIGVTQGFCYKMRFVYSHFPINVALNGRVVEIRNFLGDKLVRKVKLLDGVDYVRTADVKDQIELTSNDIAAVSLTAARIRQSCDIKHKDLRKFLDGIFVSQKGPIPKED</sequence>
<evidence type="ECO:0000256" key="4">
    <source>
        <dbReference type="ARBA" id="ARBA00022980"/>
    </source>
</evidence>
<dbReference type="GO" id="GO:0022625">
    <property type="term" value="C:cytosolic large ribosomal subunit"/>
    <property type="evidence" value="ECO:0007669"/>
    <property type="project" value="TreeGrafter"/>
</dbReference>
<keyword evidence="4" id="KW-0689">Ribosomal protein</keyword>
<dbReference type="PROSITE" id="PS00700">
    <property type="entry name" value="RIBOSOMAL_L6_2"/>
    <property type="match status" value="1"/>
</dbReference>
<dbReference type="GO" id="GO:0019843">
    <property type="term" value="F:rRNA binding"/>
    <property type="evidence" value="ECO:0007669"/>
    <property type="project" value="UniProtKB-KW"/>
</dbReference>
<dbReference type="InterPro" id="IPR036789">
    <property type="entry name" value="Ribosomal_uL6-like_a/b-dom_sf"/>
</dbReference>
<evidence type="ECO:0000256" key="5">
    <source>
        <dbReference type="ARBA" id="ARBA00023274"/>
    </source>
</evidence>
<dbReference type="Proteomes" id="UP000002729">
    <property type="component" value="Unassembled WGS sequence"/>
</dbReference>
<dbReference type="GO" id="GO:0003735">
    <property type="term" value="F:structural constituent of ribosome"/>
    <property type="evidence" value="ECO:0007669"/>
    <property type="project" value="InterPro"/>
</dbReference>
<dbReference type="FunFam" id="3.90.930.12:FF:000008">
    <property type="entry name" value="50S ribosomal protein L6"/>
    <property type="match status" value="1"/>
</dbReference>
<dbReference type="GeneID" id="20228446"/>
<dbReference type="EMBL" id="GL833132">
    <property type="protein sequence ID" value="EGB06949.1"/>
    <property type="molecule type" value="Genomic_DNA"/>
</dbReference>
<dbReference type="InterPro" id="IPR000702">
    <property type="entry name" value="Ribosomal_uL6-like"/>
</dbReference>
<feature type="domain" description="Large ribosomal subunit protein uL6 alpha-beta" evidence="6">
    <location>
        <begin position="65"/>
        <end position="142"/>
    </location>
</feature>
<dbReference type="FunFam" id="3.90.930.12:FF:000004">
    <property type="entry name" value="60S ribosomal protein L9"/>
    <property type="match status" value="1"/>
</dbReference>
<evidence type="ECO:0000256" key="3">
    <source>
        <dbReference type="ARBA" id="ARBA00022884"/>
    </source>
</evidence>
<proteinExistence type="inferred from homology"/>
<dbReference type="Gene3D" id="3.90.930.12">
    <property type="entry name" value="Ribosomal protein L6, alpha-beta domain"/>
    <property type="match status" value="2"/>
</dbReference>
<evidence type="ECO:0000313" key="7">
    <source>
        <dbReference type="EMBL" id="EGB06949.1"/>
    </source>
</evidence>
<dbReference type="AlphaFoldDB" id="F0YCU7"/>
<dbReference type="OrthoDB" id="10252633at2759"/>
<organism evidence="8">
    <name type="scientific">Aureococcus anophagefferens</name>
    <name type="common">Harmful bloom alga</name>
    <dbReference type="NCBI Taxonomy" id="44056"/>
    <lineage>
        <taxon>Eukaryota</taxon>
        <taxon>Sar</taxon>
        <taxon>Stramenopiles</taxon>
        <taxon>Ochrophyta</taxon>
        <taxon>Pelagophyceae</taxon>
        <taxon>Pelagomonadales</taxon>
        <taxon>Pelagomonadaceae</taxon>
        <taxon>Aureococcus</taxon>
    </lineage>
</organism>
<dbReference type="FunCoup" id="F0YCU7">
    <property type="interactions" value="354"/>
</dbReference>
<evidence type="ECO:0000259" key="6">
    <source>
        <dbReference type="Pfam" id="PF00347"/>
    </source>
</evidence>
<feature type="domain" description="Large ribosomal subunit protein uL6 alpha-beta" evidence="6">
    <location>
        <begin position="154"/>
        <end position="231"/>
    </location>
</feature>
<gene>
    <name evidence="7" type="ORF">AURANDRAFT_71877</name>
</gene>
<protein>
    <recommendedName>
        <fullName evidence="6">Large ribosomal subunit protein uL6 alpha-beta domain-containing protein</fullName>
    </recommendedName>
</protein>
<keyword evidence="5" id="KW-0687">Ribonucleoprotein</keyword>
<keyword evidence="8" id="KW-1185">Reference proteome</keyword>
<dbReference type="PANTHER" id="PTHR11655">
    <property type="entry name" value="60S/50S RIBOSOMAL PROTEIN L6/L9"/>
    <property type="match status" value="1"/>
</dbReference>
<keyword evidence="2" id="KW-0699">rRNA-binding</keyword>
<dbReference type="SUPFAM" id="SSF56053">
    <property type="entry name" value="Ribosomal protein L6"/>
    <property type="match status" value="2"/>
</dbReference>
<dbReference type="InterPro" id="IPR002359">
    <property type="entry name" value="Ribosomal_uL6_CS2"/>
</dbReference>
<dbReference type="GO" id="GO:0002181">
    <property type="term" value="P:cytoplasmic translation"/>
    <property type="evidence" value="ECO:0007669"/>
    <property type="project" value="TreeGrafter"/>
</dbReference>
<dbReference type="KEGG" id="aaf:AURANDRAFT_71877"/>
<dbReference type="Pfam" id="PF00347">
    <property type="entry name" value="Ribosomal_L6"/>
    <property type="match status" value="2"/>
</dbReference>
<dbReference type="InterPro" id="IPR020040">
    <property type="entry name" value="Ribosomal_uL6_a/b-dom"/>
</dbReference>
<dbReference type="OMA" id="YAHFPMK"/>
<evidence type="ECO:0000256" key="1">
    <source>
        <dbReference type="ARBA" id="ARBA00009356"/>
    </source>
</evidence>
<dbReference type="PANTHER" id="PTHR11655:SF16">
    <property type="entry name" value="60S RIBOSOMAL PROTEIN L9"/>
    <property type="match status" value="1"/>
</dbReference>
<dbReference type="RefSeq" id="XP_009038191.1">
    <property type="nucleotide sequence ID" value="XM_009039943.1"/>
</dbReference>